<name>A0A066VDT7_TILAU</name>
<feature type="region of interest" description="Disordered" evidence="1">
    <location>
        <begin position="1"/>
        <end position="36"/>
    </location>
</feature>
<dbReference type="GeneID" id="25262867"/>
<evidence type="ECO:0000256" key="1">
    <source>
        <dbReference type="SAM" id="MobiDB-lite"/>
    </source>
</evidence>
<dbReference type="InParanoid" id="A0A066VDT7"/>
<reference evidence="2 3" key="1">
    <citation type="submission" date="2014-05" db="EMBL/GenBank/DDBJ databases">
        <title>Draft genome sequence of a rare smut relative, Tilletiaria anomala UBC 951.</title>
        <authorList>
            <consortium name="DOE Joint Genome Institute"/>
            <person name="Toome M."/>
            <person name="Kuo A."/>
            <person name="Henrissat B."/>
            <person name="Lipzen A."/>
            <person name="Tritt A."/>
            <person name="Yoshinaga Y."/>
            <person name="Zane M."/>
            <person name="Barry K."/>
            <person name="Grigoriev I.V."/>
            <person name="Spatafora J.W."/>
            <person name="Aimea M.C."/>
        </authorList>
    </citation>
    <scope>NUCLEOTIDE SEQUENCE [LARGE SCALE GENOMIC DNA]</scope>
    <source>
        <strain evidence="2 3">UBC 951</strain>
    </source>
</reference>
<evidence type="ECO:0000313" key="2">
    <source>
        <dbReference type="EMBL" id="KDN38463.1"/>
    </source>
</evidence>
<dbReference type="OrthoDB" id="10030313at2759"/>
<dbReference type="EMBL" id="JMSN01000118">
    <property type="protein sequence ID" value="KDN38463.1"/>
    <property type="molecule type" value="Genomic_DNA"/>
</dbReference>
<gene>
    <name evidence="2" type="ORF">K437DRAFT_23438</name>
</gene>
<feature type="region of interest" description="Disordered" evidence="1">
    <location>
        <begin position="204"/>
        <end position="226"/>
    </location>
</feature>
<keyword evidence="3" id="KW-1185">Reference proteome</keyword>
<dbReference type="HOGENOM" id="CLU_685464_0_0_1"/>
<accession>A0A066VDT7</accession>
<proteinExistence type="predicted"/>
<protein>
    <submittedName>
        <fullName evidence="2">Uncharacterized protein</fullName>
    </submittedName>
</protein>
<dbReference type="RefSeq" id="XP_013240710.1">
    <property type="nucleotide sequence ID" value="XM_013385256.1"/>
</dbReference>
<evidence type="ECO:0000313" key="3">
    <source>
        <dbReference type="Proteomes" id="UP000027361"/>
    </source>
</evidence>
<dbReference type="STRING" id="1037660.A0A066VDT7"/>
<organism evidence="2 3">
    <name type="scientific">Tilletiaria anomala (strain ATCC 24038 / CBS 436.72 / UBC 951)</name>
    <dbReference type="NCBI Taxonomy" id="1037660"/>
    <lineage>
        <taxon>Eukaryota</taxon>
        <taxon>Fungi</taxon>
        <taxon>Dikarya</taxon>
        <taxon>Basidiomycota</taxon>
        <taxon>Ustilaginomycotina</taxon>
        <taxon>Exobasidiomycetes</taxon>
        <taxon>Georgefischeriales</taxon>
        <taxon>Tilletiariaceae</taxon>
        <taxon>Tilletiaria</taxon>
    </lineage>
</organism>
<dbReference type="Proteomes" id="UP000027361">
    <property type="component" value="Unassembled WGS sequence"/>
</dbReference>
<comment type="caution">
    <text evidence="2">The sequence shown here is derived from an EMBL/GenBank/DDBJ whole genome shotgun (WGS) entry which is preliminary data.</text>
</comment>
<dbReference type="AlphaFoldDB" id="A0A066VDT7"/>
<sequence length="402" mass="44209">MRGKAGRRQQQQKQHGDGKATSSGKNGEHVQPVLRSSADAVTPRILILRFDKAAQQHTALARIEAFYEAQAQVHRHLHDTSGTGDARRYLTLKQAADAKVCKNYDGFNFPVAAVTQWLEAMREATTGTASNDEGEQDKDRLYEDGSNSRFWEVECNAWEIALLHHLASKGVRVPGIPETSCNQQDDVPCPSTVEVAVAAAISVDGPATDPSTESSSRCTRDSLGEGTGAKSMLGIIARLKHLDLAPDQPSVDVETESRESLPAPTYIISTLASPIGLSTVLAHERQHALFYLHARYAAACRDYFPAAESKVRTAEAARKPLHTAAIQRAIEYELALRRYPRVVWVDEWQAYLSVPLRHLDVKEFGNKCAGEVQDVAGFMRGESERAWAELAAEEDGVLPRSR</sequence>